<evidence type="ECO:0000256" key="2">
    <source>
        <dbReference type="ARBA" id="ARBA00022473"/>
    </source>
</evidence>
<dbReference type="Pfam" id="PF04727">
    <property type="entry name" value="ELMO_CED12"/>
    <property type="match status" value="1"/>
</dbReference>
<sequence length="692" mass="79921">MSCVLNVRIPHRPEYEKLHHNFEQESNIKKQSGVVCQAVGLEPDEYRFAYEKDGKIFYYTEDNKDQLRDGDTVLLMRSPTLIAQTAKNDLDSYGKNKALDDLDNFVHCPKFIERFIAVEGMQSLTKAVAGGHFNGPAMNKALKLIRVLLVKGVDKDHFYTDEFLKRLCAELTPCPEHIANIEITLAVLSLLARIKPDEIFLYMPLNCIAENLSHGLAEVPKNTLMLLNALLSHLNEIDQQELVSSILEISDEFSEKLLARYAEGRQRRDACLHRQLRLFQTRLLRGRYLPMYQQGRDDAHVREFRAFLEQILNTHLGRPDPNSKRYIDAVKRIGGTAEEYEDVLRPGEKFFITFRQIDGLTLHCVKHFETHHSTVLYPWMKEINIVPSEYICPLLQSSILLTDLMVDILHITSDPPDEEAVALRMFLTNMRLFLEEFFSIGLKLVLKTWREMRARSGDIQKVFAIVREQLTLALENQMTCWSFEQLQAMLYATPYTLISQKLEAEQAKLREDPKRTDLLTRQLNEKIWKLVKESKITKLIEGLEFSRINDRGSRVKNKTVVVRLAHDRHQIRVIIDHRTVAIPLGDVLRIETMKQCQHYRKDDYALTILSKDSAQVQVATTNRETFEDIWDALHALTGLRLESDSAQSDFRLLMELELKLASLELEGIELPETPPAVPNDPDDLDFRALWNG</sequence>
<dbReference type="InterPro" id="IPR006816">
    <property type="entry name" value="ELMO_dom"/>
</dbReference>
<evidence type="ECO:0000259" key="6">
    <source>
        <dbReference type="Pfam" id="PF04727"/>
    </source>
</evidence>
<gene>
    <name evidence="9" type="primary">LOC100900669</name>
</gene>
<evidence type="ECO:0000313" key="9">
    <source>
        <dbReference type="RefSeq" id="XP_018497511.1"/>
    </source>
</evidence>
<dbReference type="AlphaFoldDB" id="A0AAJ7PB22"/>
<dbReference type="GeneID" id="100900669"/>
<evidence type="ECO:0000313" key="8">
    <source>
        <dbReference type="Proteomes" id="UP000694867"/>
    </source>
</evidence>
<organism evidence="8 9">
    <name type="scientific">Galendromus occidentalis</name>
    <name type="common">western predatory mite</name>
    <dbReference type="NCBI Taxonomy" id="34638"/>
    <lineage>
        <taxon>Eukaryota</taxon>
        <taxon>Metazoa</taxon>
        <taxon>Ecdysozoa</taxon>
        <taxon>Arthropoda</taxon>
        <taxon>Chelicerata</taxon>
        <taxon>Arachnida</taxon>
        <taxon>Acari</taxon>
        <taxon>Parasitiformes</taxon>
        <taxon>Mesostigmata</taxon>
        <taxon>Gamasina</taxon>
        <taxon>Phytoseioidea</taxon>
        <taxon>Phytoseiidae</taxon>
        <taxon>Typhlodrominae</taxon>
        <taxon>Galendromus</taxon>
    </lineage>
</organism>
<feature type="domain" description="ELMO armadillo-like helical" evidence="7">
    <location>
        <begin position="111"/>
        <end position="247"/>
    </location>
</feature>
<proteinExistence type="predicted"/>
<keyword evidence="8" id="KW-1185">Reference proteome</keyword>
<keyword evidence="3" id="KW-0238">DNA-binding</keyword>
<dbReference type="Proteomes" id="UP000694867">
    <property type="component" value="Unplaced"/>
</dbReference>
<evidence type="ECO:0000256" key="4">
    <source>
        <dbReference type="ARBA" id="ARBA00023155"/>
    </source>
</evidence>
<dbReference type="Gene3D" id="6.10.10.90">
    <property type="match status" value="1"/>
</dbReference>
<dbReference type="Pfam" id="PF11841">
    <property type="entry name" value="ELMO_ARM"/>
    <property type="match status" value="1"/>
</dbReference>
<keyword evidence="2" id="KW-0217">Developmental protein</keyword>
<name>A0AAJ7PB22_9ACAR</name>
<dbReference type="RefSeq" id="XP_018497511.1">
    <property type="nucleotide sequence ID" value="XM_018641995.2"/>
</dbReference>
<dbReference type="GO" id="GO:0005634">
    <property type="term" value="C:nucleus"/>
    <property type="evidence" value="ECO:0007669"/>
    <property type="project" value="UniProtKB-SubCell"/>
</dbReference>
<comment type="subcellular location">
    <subcellularLocation>
        <location evidence="1">Nucleus</location>
    </subcellularLocation>
</comment>
<evidence type="ECO:0000256" key="1">
    <source>
        <dbReference type="ARBA" id="ARBA00004123"/>
    </source>
</evidence>
<evidence type="ECO:0000256" key="3">
    <source>
        <dbReference type="ARBA" id="ARBA00023125"/>
    </source>
</evidence>
<evidence type="ECO:0000259" key="7">
    <source>
        <dbReference type="Pfam" id="PF11841"/>
    </source>
</evidence>
<evidence type="ECO:0000256" key="5">
    <source>
        <dbReference type="ARBA" id="ARBA00023242"/>
    </source>
</evidence>
<reference evidence="9" key="1">
    <citation type="submission" date="2025-08" db="UniProtKB">
        <authorList>
            <consortium name="RefSeq"/>
        </authorList>
    </citation>
    <scope>IDENTIFICATION</scope>
</reference>
<accession>A0AAJ7PB22</accession>
<keyword evidence="5" id="KW-0539">Nucleus</keyword>
<dbReference type="InterPro" id="IPR001827">
    <property type="entry name" value="Homeobox_Antennapedia_CS"/>
</dbReference>
<dbReference type="PROSITE" id="PS00032">
    <property type="entry name" value="ANTENNAPEDIA"/>
    <property type="match status" value="1"/>
</dbReference>
<dbReference type="GO" id="GO:0003677">
    <property type="term" value="F:DNA binding"/>
    <property type="evidence" value="ECO:0007669"/>
    <property type="project" value="UniProtKB-KW"/>
</dbReference>
<protein>
    <submittedName>
        <fullName evidence="9">Engulfment and cell motility protein 1</fullName>
    </submittedName>
</protein>
<dbReference type="InterPro" id="IPR024574">
    <property type="entry name" value="ELMO_ARM"/>
</dbReference>
<feature type="domain" description="ELMO" evidence="6">
    <location>
        <begin position="354"/>
        <end position="463"/>
    </location>
</feature>
<dbReference type="KEGG" id="goe:100900669"/>
<dbReference type="GO" id="GO:0003700">
    <property type="term" value="F:DNA-binding transcription factor activity"/>
    <property type="evidence" value="ECO:0007669"/>
    <property type="project" value="InterPro"/>
</dbReference>
<keyword evidence="4" id="KW-0371">Homeobox</keyword>